<evidence type="ECO:0000313" key="2">
    <source>
        <dbReference type="EMBL" id="OLP94782.1"/>
    </source>
</evidence>
<organism evidence="2 3">
    <name type="scientific">Symbiodinium microadriaticum</name>
    <name type="common">Dinoflagellate</name>
    <name type="synonym">Zooxanthella microadriatica</name>
    <dbReference type="NCBI Taxonomy" id="2951"/>
    <lineage>
        <taxon>Eukaryota</taxon>
        <taxon>Sar</taxon>
        <taxon>Alveolata</taxon>
        <taxon>Dinophyceae</taxon>
        <taxon>Suessiales</taxon>
        <taxon>Symbiodiniaceae</taxon>
        <taxon>Symbiodinium</taxon>
    </lineage>
</organism>
<accession>A0A1Q9DHX8</accession>
<evidence type="ECO:0000313" key="3">
    <source>
        <dbReference type="Proteomes" id="UP000186817"/>
    </source>
</evidence>
<evidence type="ECO:0000256" key="1">
    <source>
        <dbReference type="SAM" id="MobiDB-lite"/>
    </source>
</evidence>
<sequence length="287" mass="31258">MTNADMSSAGRVYQNPSAPRELWFNFGWYIKTMQKFPRYDAHWMGDFINEGHYDEIASNLTKKLAHSNIGETHDELGEKAGKCCVMTCCLCCPCITCCLCLQKHGILAEQAKLSAFLAHFLVIHGIKLNMRIEFVEQKSGEVGPTWYDSKKEPLRLVAFDRQFGGPPPGCNLVIITDTAVQWPPPPPPPPPVDPSKAAEQPTGAVTGAVNGAVSWVKDAVKGAVGGAKAQSDEVQEGVQSQTKPMQQEMADGNCPTFPCCNVSQREKSGTLDTITIADEANIVAKMD</sequence>
<dbReference type="OrthoDB" id="423292at2759"/>
<keyword evidence="3" id="KW-1185">Reference proteome</keyword>
<dbReference type="AlphaFoldDB" id="A0A1Q9DHX8"/>
<name>A0A1Q9DHX8_SYMMI</name>
<proteinExistence type="predicted"/>
<comment type="caution">
    <text evidence="2">The sequence shown here is derived from an EMBL/GenBank/DDBJ whole genome shotgun (WGS) entry which is preliminary data.</text>
</comment>
<gene>
    <name evidence="2" type="ORF">AK812_SmicGene23177</name>
</gene>
<feature type="region of interest" description="Disordered" evidence="1">
    <location>
        <begin position="180"/>
        <end position="200"/>
    </location>
</feature>
<dbReference type="EMBL" id="LSRX01000529">
    <property type="protein sequence ID" value="OLP94782.1"/>
    <property type="molecule type" value="Genomic_DNA"/>
</dbReference>
<protein>
    <submittedName>
        <fullName evidence="2">Uncharacterized protein</fullName>
    </submittedName>
</protein>
<feature type="compositionally biased region" description="Pro residues" evidence="1">
    <location>
        <begin position="182"/>
        <end position="193"/>
    </location>
</feature>
<dbReference type="Proteomes" id="UP000186817">
    <property type="component" value="Unassembled WGS sequence"/>
</dbReference>
<reference evidence="2 3" key="1">
    <citation type="submission" date="2016-02" db="EMBL/GenBank/DDBJ databases">
        <title>Genome analysis of coral dinoflagellate symbionts highlights evolutionary adaptations to a symbiotic lifestyle.</title>
        <authorList>
            <person name="Aranda M."/>
            <person name="Li Y."/>
            <person name="Liew Y.J."/>
            <person name="Baumgarten S."/>
            <person name="Simakov O."/>
            <person name="Wilson M."/>
            <person name="Piel J."/>
            <person name="Ashoor H."/>
            <person name="Bougouffa S."/>
            <person name="Bajic V.B."/>
            <person name="Ryu T."/>
            <person name="Ravasi T."/>
            <person name="Bayer T."/>
            <person name="Micklem G."/>
            <person name="Kim H."/>
            <person name="Bhak J."/>
            <person name="Lajeunesse T.C."/>
            <person name="Voolstra C.R."/>
        </authorList>
    </citation>
    <scope>NUCLEOTIDE SEQUENCE [LARGE SCALE GENOMIC DNA]</scope>
    <source>
        <strain evidence="2 3">CCMP2467</strain>
    </source>
</reference>